<organism evidence="1 2">
    <name type="scientific">Scutellospora calospora</name>
    <dbReference type="NCBI Taxonomy" id="85575"/>
    <lineage>
        <taxon>Eukaryota</taxon>
        <taxon>Fungi</taxon>
        <taxon>Fungi incertae sedis</taxon>
        <taxon>Mucoromycota</taxon>
        <taxon>Glomeromycotina</taxon>
        <taxon>Glomeromycetes</taxon>
        <taxon>Diversisporales</taxon>
        <taxon>Gigasporaceae</taxon>
        <taxon>Scutellospora</taxon>
    </lineage>
</organism>
<gene>
    <name evidence="1" type="ORF">SCALOS_LOCUS594</name>
</gene>
<evidence type="ECO:0000313" key="1">
    <source>
        <dbReference type="EMBL" id="CAG8440622.1"/>
    </source>
</evidence>
<keyword evidence="2" id="KW-1185">Reference proteome</keyword>
<reference evidence="1" key="1">
    <citation type="submission" date="2021-06" db="EMBL/GenBank/DDBJ databases">
        <authorList>
            <person name="Kallberg Y."/>
            <person name="Tangrot J."/>
            <person name="Rosling A."/>
        </authorList>
    </citation>
    <scope>NUCLEOTIDE SEQUENCE</scope>
    <source>
        <strain evidence="1">AU212A</strain>
    </source>
</reference>
<comment type="caution">
    <text evidence="1">The sequence shown here is derived from an EMBL/GenBank/DDBJ whole genome shotgun (WGS) entry which is preliminary data.</text>
</comment>
<evidence type="ECO:0000313" key="2">
    <source>
        <dbReference type="Proteomes" id="UP000789860"/>
    </source>
</evidence>
<dbReference type="EMBL" id="CAJVPM010000295">
    <property type="protein sequence ID" value="CAG8440622.1"/>
    <property type="molecule type" value="Genomic_DNA"/>
</dbReference>
<name>A0ACA9JX87_9GLOM</name>
<sequence>DGRELTGLIMNEPINLTKYRRTKDESHGRSVDSGNAIIW</sequence>
<dbReference type="Proteomes" id="UP000789860">
    <property type="component" value="Unassembled WGS sequence"/>
</dbReference>
<accession>A0ACA9JX87</accession>
<feature type="non-terminal residue" evidence="1">
    <location>
        <position position="1"/>
    </location>
</feature>
<protein>
    <submittedName>
        <fullName evidence="1">3200_t:CDS:1</fullName>
    </submittedName>
</protein>
<proteinExistence type="predicted"/>